<dbReference type="GO" id="GO:0061564">
    <property type="term" value="P:axon development"/>
    <property type="evidence" value="ECO:0007669"/>
    <property type="project" value="UniProtKB-ARBA"/>
</dbReference>
<keyword evidence="9" id="KW-0418">Kinase</keyword>
<dbReference type="InterPro" id="IPR001245">
    <property type="entry name" value="Ser-Thr/Tyr_kinase_cat_dom"/>
</dbReference>
<dbReference type="InterPro" id="IPR017441">
    <property type="entry name" value="Protein_kinase_ATP_BS"/>
</dbReference>
<dbReference type="SUPFAM" id="SSF49265">
    <property type="entry name" value="Fibronectin type III"/>
    <property type="match status" value="2"/>
</dbReference>
<proteinExistence type="predicted"/>
<dbReference type="PROSITE" id="PS50853">
    <property type="entry name" value="FN3"/>
    <property type="match status" value="3"/>
</dbReference>
<feature type="region of interest" description="Disordered" evidence="17">
    <location>
        <begin position="2639"/>
        <end position="2677"/>
    </location>
</feature>
<accession>A0A914LLD7</accession>
<keyword evidence="12 18" id="KW-0472">Membrane</keyword>
<feature type="region of interest" description="Disordered" evidence="17">
    <location>
        <begin position="1298"/>
        <end position="1321"/>
    </location>
</feature>
<dbReference type="Gene3D" id="3.30.200.20">
    <property type="entry name" value="Phosphorylase Kinase, domain 1"/>
    <property type="match status" value="1"/>
</dbReference>
<dbReference type="Pfam" id="PF26432">
    <property type="entry name" value="Roller3_N"/>
    <property type="match status" value="1"/>
</dbReference>
<evidence type="ECO:0000256" key="17">
    <source>
        <dbReference type="SAM" id="MobiDB-lite"/>
    </source>
</evidence>
<dbReference type="InterPro" id="IPR003961">
    <property type="entry name" value="FN3_dom"/>
</dbReference>
<dbReference type="GO" id="GO:0048680">
    <property type="term" value="P:positive regulation of axon regeneration"/>
    <property type="evidence" value="ECO:0007669"/>
    <property type="project" value="UniProtKB-ARBA"/>
</dbReference>
<evidence type="ECO:0000256" key="1">
    <source>
        <dbReference type="ARBA" id="ARBA00004308"/>
    </source>
</evidence>
<dbReference type="SMART" id="SM00219">
    <property type="entry name" value="TyrKc"/>
    <property type="match status" value="1"/>
</dbReference>
<feature type="domain" description="Protein kinase" evidence="19">
    <location>
        <begin position="2273"/>
        <end position="2534"/>
    </location>
</feature>
<keyword evidence="11 18" id="KW-1133">Transmembrane helix</keyword>
<keyword evidence="10 16" id="KW-0067">ATP-binding</keyword>
<feature type="compositionally biased region" description="Basic and acidic residues" evidence="17">
    <location>
        <begin position="391"/>
        <end position="412"/>
    </location>
</feature>
<evidence type="ECO:0000256" key="10">
    <source>
        <dbReference type="ARBA" id="ARBA00022840"/>
    </source>
</evidence>
<feature type="binding site" evidence="16">
    <location>
        <position position="2305"/>
    </location>
    <ligand>
        <name>ATP</name>
        <dbReference type="ChEBI" id="CHEBI:30616"/>
    </ligand>
</feature>
<dbReference type="InterPro" id="IPR050122">
    <property type="entry name" value="RTK"/>
</dbReference>
<keyword evidence="4" id="KW-0808">Transferase</keyword>
<evidence type="ECO:0000256" key="16">
    <source>
        <dbReference type="PROSITE-ProRule" id="PRU10141"/>
    </source>
</evidence>
<dbReference type="GO" id="GO:0005886">
    <property type="term" value="C:plasma membrane"/>
    <property type="evidence" value="ECO:0007669"/>
    <property type="project" value="TreeGrafter"/>
</dbReference>
<feature type="region of interest" description="Disordered" evidence="17">
    <location>
        <begin position="2554"/>
        <end position="2626"/>
    </location>
</feature>
<reference evidence="22" key="1">
    <citation type="submission" date="2022-11" db="UniProtKB">
        <authorList>
            <consortium name="WormBaseParasite"/>
        </authorList>
    </citation>
    <scope>IDENTIFICATION</scope>
</reference>
<dbReference type="SMART" id="SM00060">
    <property type="entry name" value="FN3"/>
    <property type="match status" value="3"/>
</dbReference>
<dbReference type="Gene3D" id="1.10.510.10">
    <property type="entry name" value="Transferase(Phosphotransferase) domain 1"/>
    <property type="match status" value="1"/>
</dbReference>
<dbReference type="GO" id="GO:0012505">
    <property type="term" value="C:endomembrane system"/>
    <property type="evidence" value="ECO:0007669"/>
    <property type="project" value="UniProtKB-SubCell"/>
</dbReference>
<feature type="compositionally biased region" description="Low complexity" evidence="17">
    <location>
        <begin position="1420"/>
        <end position="1434"/>
    </location>
</feature>
<feature type="compositionally biased region" description="Low complexity" evidence="17">
    <location>
        <begin position="2563"/>
        <end position="2574"/>
    </location>
</feature>
<keyword evidence="21" id="KW-1185">Reference proteome</keyword>
<dbReference type="CDD" id="cd00063">
    <property type="entry name" value="FN3"/>
    <property type="match status" value="2"/>
</dbReference>
<dbReference type="InterPro" id="IPR057329">
    <property type="entry name" value="Beta-prop_Rol-3"/>
</dbReference>
<feature type="region of interest" description="Disordered" evidence="17">
    <location>
        <begin position="387"/>
        <end position="412"/>
    </location>
</feature>
<comment type="subcellular location">
    <subcellularLocation>
        <location evidence="1">Endomembrane system</location>
    </subcellularLocation>
    <subcellularLocation>
        <location evidence="2">Membrane</location>
        <topology evidence="2">Single-pass type I membrane protein</topology>
    </subcellularLocation>
</comment>
<dbReference type="Gene3D" id="2.60.40.10">
    <property type="entry name" value="Immunoglobulins"/>
    <property type="match status" value="3"/>
</dbReference>
<dbReference type="GO" id="GO:0007169">
    <property type="term" value="P:cell surface receptor protein tyrosine kinase signaling pathway"/>
    <property type="evidence" value="ECO:0007669"/>
    <property type="project" value="TreeGrafter"/>
</dbReference>
<evidence type="ECO:0000313" key="22">
    <source>
        <dbReference type="WBParaSite" id="Minc3s00609g15083"/>
    </source>
</evidence>
<dbReference type="Gene3D" id="2.120.10.30">
    <property type="entry name" value="TolB, C-terminal domain"/>
    <property type="match status" value="1"/>
</dbReference>
<feature type="domain" description="Fibronectin type-III" evidence="20">
    <location>
        <begin position="1824"/>
        <end position="1940"/>
    </location>
</feature>
<evidence type="ECO:0000256" key="2">
    <source>
        <dbReference type="ARBA" id="ARBA00004479"/>
    </source>
</evidence>
<evidence type="ECO:0000259" key="19">
    <source>
        <dbReference type="PROSITE" id="PS50011"/>
    </source>
</evidence>
<feature type="region of interest" description="Disordered" evidence="17">
    <location>
        <begin position="1405"/>
        <end position="1434"/>
    </location>
</feature>
<evidence type="ECO:0000259" key="20">
    <source>
        <dbReference type="PROSITE" id="PS50853"/>
    </source>
</evidence>
<dbReference type="InterPro" id="IPR000719">
    <property type="entry name" value="Prot_kinase_dom"/>
</dbReference>
<evidence type="ECO:0000256" key="15">
    <source>
        <dbReference type="ARBA" id="ARBA00051243"/>
    </source>
</evidence>
<keyword evidence="6" id="KW-0732">Signal</keyword>
<dbReference type="GO" id="GO:0004714">
    <property type="term" value="F:transmembrane receptor protein tyrosine kinase activity"/>
    <property type="evidence" value="ECO:0007669"/>
    <property type="project" value="UniProtKB-EC"/>
</dbReference>
<evidence type="ECO:0000256" key="6">
    <source>
        <dbReference type="ARBA" id="ARBA00022729"/>
    </source>
</evidence>
<evidence type="ECO:0000256" key="18">
    <source>
        <dbReference type="SAM" id="Phobius"/>
    </source>
</evidence>
<feature type="compositionally biased region" description="Low complexity" evidence="17">
    <location>
        <begin position="2642"/>
        <end position="2657"/>
    </location>
</feature>
<evidence type="ECO:0000256" key="12">
    <source>
        <dbReference type="ARBA" id="ARBA00023136"/>
    </source>
</evidence>
<feature type="transmembrane region" description="Helical" evidence="18">
    <location>
        <begin position="2195"/>
        <end position="2217"/>
    </location>
</feature>
<feature type="compositionally biased region" description="Low complexity" evidence="17">
    <location>
        <begin position="1298"/>
        <end position="1314"/>
    </location>
</feature>
<protein>
    <recommendedName>
        <fullName evidence="3">receptor protein-tyrosine kinase</fullName>
        <ecNumber evidence="3">2.7.10.1</ecNumber>
    </recommendedName>
</protein>
<evidence type="ECO:0000256" key="4">
    <source>
        <dbReference type="ARBA" id="ARBA00022679"/>
    </source>
</evidence>
<dbReference type="WBParaSite" id="Minc3s00609g15083">
    <property type="protein sequence ID" value="Minc3s00609g15083"/>
    <property type="gene ID" value="Minc3s00609g15083"/>
</dbReference>
<keyword evidence="13" id="KW-0829">Tyrosine-protein kinase</keyword>
<dbReference type="PROSITE" id="PS00107">
    <property type="entry name" value="PROTEIN_KINASE_ATP"/>
    <property type="match status" value="1"/>
</dbReference>
<keyword evidence="8 16" id="KW-0547">Nucleotide-binding</keyword>
<dbReference type="InterPro" id="IPR036116">
    <property type="entry name" value="FN3_sf"/>
</dbReference>
<feature type="compositionally biased region" description="Low complexity" evidence="17">
    <location>
        <begin position="2610"/>
        <end position="2624"/>
    </location>
</feature>
<dbReference type="GO" id="GO:0005524">
    <property type="term" value="F:ATP binding"/>
    <property type="evidence" value="ECO:0007669"/>
    <property type="project" value="UniProtKB-UniRule"/>
</dbReference>
<evidence type="ECO:0000313" key="21">
    <source>
        <dbReference type="Proteomes" id="UP000887563"/>
    </source>
</evidence>
<evidence type="ECO:0000256" key="14">
    <source>
        <dbReference type="ARBA" id="ARBA00023180"/>
    </source>
</evidence>
<dbReference type="InterPro" id="IPR013783">
    <property type="entry name" value="Ig-like_fold"/>
</dbReference>
<feature type="domain" description="Fibronectin type-III" evidence="20">
    <location>
        <begin position="1947"/>
        <end position="2062"/>
    </location>
</feature>
<dbReference type="PANTHER" id="PTHR24416">
    <property type="entry name" value="TYROSINE-PROTEIN KINASE RECEPTOR"/>
    <property type="match status" value="1"/>
</dbReference>
<dbReference type="GO" id="GO:0043235">
    <property type="term" value="C:receptor complex"/>
    <property type="evidence" value="ECO:0007669"/>
    <property type="project" value="TreeGrafter"/>
</dbReference>
<sequence length="2744" mass="308172">MPVLFVIHLICSDLNFIDRCPQKSRSRKISIEIDVSLEIKILILSLDNVPVPFPLLEYHTLIAQKQIPLIFFFRRNCAILSSLFLIFINDYTQFTIATVFSNSLHQCQLLCQERNLAFPLPHGSLGWSNFSQSNCDSDCLTDACKLGCQDLDSHDSSCNSRCDPIGAGADACNQGCRAVTDIFLHKIQGLLDLSSVESFYDATLGLGMNWSFPEAQSNLLKEVSTTNIQWIAQSRPGSKQGWLWTRMDEKAFKESSLISTVFVSLESYYVDIELRLAANWRDNIIVSSKHFRQSTFPEKNILQTQLPQPSSGSFLQLSSSSFVACWDSESPNKFKLKLFNTSKEGELDSLIASEMTSAKCHVFRNLTSIVEGREFRLIIVDTGSLSENGDEDMKHSSSLEKRHPLEGGKGEDKDLIAEKGLHLNISMEEIEEPKATPPLLIFTDGSSLYLIDDLNDFVLITEPIKVAFSLNDSQTITALCALSQTEMLIGLSDGAIFNLEILFESRVELEMINRTMEQVKTQARKVREPDGVSITQIVVDFIQERFYAIRDKVGIVRCKINTCDNTTTNMLLTSTPNYVQRIACDPWNGFIYYSTNVGDVFSMHLFPIDAPQNLSQTITRRISDIPAANTVQVDVSDQKLFVVTKSGHLMSWDLIDSSIHDEREGWTVNDRYRNVIRSLFYQNRLFWISTSCGDSHPWESCLFSEEFEHQHKTIHLNKYLFAGPVREFTLLKPFPKLPFMFPPHKVGLILFDTEALISWKSPSFLPFQAIGTSWRSLTYEYILQNEEDYFTKINLDSPSDLDNSTEINDNKTDSTNNLSELITKIYARGFTQDTHSPVIQLESNAPSGGYYTAKVRVCTANNNKICSAQITAKSQPIRLAQSHKQISLLNKRVSSLPTTDMISLHSSNINVFDWQGREFTDEQKLFYPQIPTEAGIAIAFDNTSNVLFSSSRKDASITQRFDNNNFKFLESVFIHQITLIPSKASVLLASAYSVMVYRMTSSFDKLIYNCAVGGEECGEVVGVAVDDSSDRQDGQRILLLVQLSSGAVQLLQAPVDLNQPFQLVHSVPTGLPYRIRQVGGFIDGRFLILTEDGYIGTLDYDLTNINLNFAVREINHLMVADSVSPFERRFLHFDGPIHFDEKTAQLRWSVVRGDGGEGPSGTSTEDDSKSHQLIPLLYKLSLFRDGFSGKEPNLIVCQENSFSLPPKLLQAWNSRQRFDAQVEAISPWIRVLANQTGLNAATKPPTAPEGVRIYATQQRTVDGSRAIIDIFWHEPSEWNGEKLGYQLNCTITQGATSSSSTSLSSSQGATQTTSDPNSSPTQYMNVTLKSNHRSFSFTVRSGKVGCLVYAINDQQLIGPPSALADIDGSEFKPLIRLFAIDSTESLVAIQNWTIEVSKSGASIRKLRQIPIPTKDRRRQTTQQQQQQPSQQQQQMLHSSQYQSLTFVGNELYAIRKETEMLSSSSPSSQLFLVKLDINQVDQIVYKASLIGDFVQQQIDAMTSDWVANRLLLVGNRALMQIQLDQLQQDSATTISPKRLFQLSMGAQDAKQLIFDPFTNTAILLTKNGSLLALNLNNGTETNLELTTGCLKQKTITSIVGEFIWNRAASPQLYALTWNGLMELKLGSDNCPEVNVNWEMFGERGLKAISLFAVADKVFVFATPTDLLVYDRLSASVSQFPIPNPPLKQLLTVSQSSQPFPDRNCFQLPSVSSVDFVVKNDGRTGAVVELPEPKREEKDENFKLPNECQNISQPQTQYELHFRKRGTEKEKIIRTTNNKTFIEQGVLDKNTDYDVSLGWSNRFWPVQGQSEPKLLLHTGFGFPSAPREPTAFSLSPDTVLLSWLPPELLNAPASEIRYRISQQSSSLVSPVPVAVRPQEGGRGHFSTPTADVVSCDENDICQAKVPNLRPSTDYHFWILALHVSRISLNAVEDPEATSVETQAHTREIPGTLRLENATSTSLNLRWNTLPGAENGFPYVQRIQVSIQYRQSAVDASWTLLHNSTFTLEQNTTRTSTGSQHSFCIEDLRPATTYDYRYLAEYHNNIVPNEEASNKKERVLITESFFQQVQQARTKAGTPSAPTNVQLINDPKGTWTLRWSAPDSDGGETIQNYAVEFRPNSQSEWEIADRGLPSDKLFWRVTWSESHARHGSEDSDLTDGQFRVRAANSEGFGDFGYTKVNGADNAGSLERNGKSTVWNVLLILLLILLILCAGAYYTLRLKMSKRRKVREKLHKPICMESIGEQIQQFHQTQMQFSPEVQNELKILPKITPERVKITKQLGIGSFGRVCEGFMRIDRDVSVRVAVKYLKDNSAENKIKFLKEAILMNNFDHPNIVKLLGVNMEQGEHFLVLELMDGGDLLGFLRECRPKKGRSSRLCLRDLIAIAVDVGRGCVHLETYKHVHRDLAARNCLISSKTSPQRVTKIADFGLARSLFVDDYYRDMLPLRWLSPEVITQGLFTSKSDVWAFGVLLWEIITLGVQPYSNRQNTEVLNLLSNGICLERPLECPEELYQVMRSCWTIPAEQRPKFLDIQPRMESIRGLTHFQSRDPFPSGILNGFENSLDSSTSTHESSTTTNGGDSSAALRFEKSENSSSRKHSRFGPKPVPRRQLGQQGTNGTISTTTTNVALNDSAEYELPIRPSTSSFQSSSNHNNHQNNQGSPFFASQLRKGNNSAAQQQQAVAFQNNAYLVDEGSSTEGIQKQIWDNQNLRQLNNVNGNDFITARNPPNTNEEQQRFGGSSRVSRV</sequence>
<dbReference type="InterPro" id="IPR058726">
    <property type="entry name" value="Roller3_N"/>
</dbReference>
<dbReference type="Pfam" id="PF07714">
    <property type="entry name" value="PK_Tyr_Ser-Thr"/>
    <property type="match status" value="1"/>
</dbReference>
<dbReference type="CDD" id="cd00192">
    <property type="entry name" value="PTKc"/>
    <property type="match status" value="1"/>
</dbReference>
<comment type="catalytic activity">
    <reaction evidence="15">
        <text>L-tyrosyl-[protein] + ATP = O-phospho-L-tyrosyl-[protein] + ADP + H(+)</text>
        <dbReference type="Rhea" id="RHEA:10596"/>
        <dbReference type="Rhea" id="RHEA-COMP:10136"/>
        <dbReference type="Rhea" id="RHEA-COMP:20101"/>
        <dbReference type="ChEBI" id="CHEBI:15378"/>
        <dbReference type="ChEBI" id="CHEBI:30616"/>
        <dbReference type="ChEBI" id="CHEBI:46858"/>
        <dbReference type="ChEBI" id="CHEBI:61978"/>
        <dbReference type="ChEBI" id="CHEBI:456216"/>
        <dbReference type="EC" id="2.7.10.1"/>
    </reaction>
</comment>
<name>A0A914LLD7_MELIC</name>
<dbReference type="SUPFAM" id="SSF56112">
    <property type="entry name" value="Protein kinase-like (PK-like)"/>
    <property type="match status" value="1"/>
</dbReference>
<evidence type="ECO:0000256" key="7">
    <source>
        <dbReference type="ARBA" id="ARBA00022737"/>
    </source>
</evidence>
<organism evidence="21 22">
    <name type="scientific">Meloidogyne incognita</name>
    <name type="common">Southern root-knot nematode worm</name>
    <name type="synonym">Oxyuris incognita</name>
    <dbReference type="NCBI Taxonomy" id="6306"/>
    <lineage>
        <taxon>Eukaryota</taxon>
        <taxon>Metazoa</taxon>
        <taxon>Ecdysozoa</taxon>
        <taxon>Nematoda</taxon>
        <taxon>Chromadorea</taxon>
        <taxon>Rhabditida</taxon>
        <taxon>Tylenchina</taxon>
        <taxon>Tylenchomorpha</taxon>
        <taxon>Tylenchoidea</taxon>
        <taxon>Meloidogynidae</taxon>
        <taxon>Meloidogyninae</taxon>
        <taxon>Meloidogyne</taxon>
        <taxon>Meloidogyne incognita group</taxon>
    </lineage>
</organism>
<dbReference type="PRINTS" id="PR00109">
    <property type="entry name" value="TYRKINASE"/>
</dbReference>
<dbReference type="InterPro" id="IPR011042">
    <property type="entry name" value="6-blade_b-propeller_TolB-like"/>
</dbReference>
<evidence type="ECO:0000256" key="9">
    <source>
        <dbReference type="ARBA" id="ARBA00022777"/>
    </source>
</evidence>
<evidence type="ECO:0000256" key="8">
    <source>
        <dbReference type="ARBA" id="ARBA00022741"/>
    </source>
</evidence>
<dbReference type="EC" id="2.7.10.1" evidence="3"/>
<keyword evidence="14" id="KW-0325">Glycoprotein</keyword>
<evidence type="ECO:0000256" key="13">
    <source>
        <dbReference type="ARBA" id="ARBA00023137"/>
    </source>
</evidence>
<dbReference type="FunFam" id="1.10.510.10:FF:001512">
    <property type="entry name" value="Receptor tyrosine-protein kinase erbB-2"/>
    <property type="match status" value="1"/>
</dbReference>
<dbReference type="InterPro" id="IPR020635">
    <property type="entry name" value="Tyr_kinase_cat_dom"/>
</dbReference>
<evidence type="ECO:0000256" key="5">
    <source>
        <dbReference type="ARBA" id="ARBA00022692"/>
    </source>
</evidence>
<dbReference type="InterPro" id="IPR011009">
    <property type="entry name" value="Kinase-like_dom_sf"/>
</dbReference>
<dbReference type="Proteomes" id="UP000887563">
    <property type="component" value="Unplaced"/>
</dbReference>
<dbReference type="Pfam" id="PF25494">
    <property type="entry name" value="Beta-prop_Rol-3"/>
    <property type="match status" value="1"/>
</dbReference>
<feature type="region of interest" description="Disordered" evidence="17">
    <location>
        <begin position="2716"/>
        <end position="2744"/>
    </location>
</feature>
<dbReference type="SUPFAM" id="SSF63825">
    <property type="entry name" value="YWTD domain"/>
    <property type="match status" value="1"/>
</dbReference>
<feature type="domain" description="Fibronectin type-III" evidence="20">
    <location>
        <begin position="2079"/>
        <end position="2184"/>
    </location>
</feature>
<keyword evidence="5 18" id="KW-0812">Transmembrane</keyword>
<dbReference type="PANTHER" id="PTHR24416:SF525">
    <property type="entry name" value="INSULIN-LIKE RECEPTOR"/>
    <property type="match status" value="1"/>
</dbReference>
<dbReference type="PROSITE" id="PS50011">
    <property type="entry name" value="PROTEIN_KINASE_DOM"/>
    <property type="match status" value="1"/>
</dbReference>
<evidence type="ECO:0000256" key="11">
    <source>
        <dbReference type="ARBA" id="ARBA00022989"/>
    </source>
</evidence>
<keyword evidence="7" id="KW-0677">Repeat</keyword>
<evidence type="ECO:0000256" key="3">
    <source>
        <dbReference type="ARBA" id="ARBA00011902"/>
    </source>
</evidence>